<reference evidence="2 3" key="1">
    <citation type="journal article" date="2012" name="BMC Genomics">
        <title>The genome sequence of Propionibacterium acidipropionici provides insights into its biotechnological and industrial potential.</title>
        <authorList>
            <person name="Parizzi L.P."/>
            <person name="Grassi M.C."/>
            <person name="Llerena L.A."/>
            <person name="Carazzolle M.F."/>
            <person name="Queiroz V.L."/>
            <person name="Lunardi I."/>
            <person name="Zeidler A.F."/>
            <person name="Teixeira P.J."/>
            <person name="Mieczkowski P."/>
            <person name="Rincones J."/>
            <person name="Pereira G.A."/>
        </authorList>
    </citation>
    <scope>NUCLEOTIDE SEQUENCE [LARGE SCALE GENOMIC DNA]</scope>
    <source>
        <strain evidence="3">ATCC 4875 / DSM 20272 / JCM 6432 / NBRC 12425 / NCIMB 8070</strain>
    </source>
</reference>
<accession>K7RW86</accession>
<dbReference type="PATRIC" id="fig|1171373.8.peg.2871"/>
<evidence type="ECO:0000313" key="2">
    <source>
        <dbReference type="EMBL" id="AFV90686.1"/>
    </source>
</evidence>
<gene>
    <name evidence="2" type="ordered locus">PACID_29210</name>
</gene>
<dbReference type="AlphaFoldDB" id="K7RW86"/>
<proteinExistence type="predicted"/>
<dbReference type="EMBL" id="CP003493">
    <property type="protein sequence ID" value="AFV90686.1"/>
    <property type="molecule type" value="Genomic_DNA"/>
</dbReference>
<dbReference type="eggNOG" id="COG1075">
    <property type="taxonomic scope" value="Bacteria"/>
</dbReference>
<organism evidence="2 3">
    <name type="scientific">Acidipropionibacterium acidipropionici (strain ATCC 4875 / DSM 20272 / JCM 6432 / NBRC 12425 / NCIMB 8070 / 4)</name>
    <name type="common">Propionibacterium acidipropionici</name>
    <dbReference type="NCBI Taxonomy" id="1171373"/>
    <lineage>
        <taxon>Bacteria</taxon>
        <taxon>Bacillati</taxon>
        <taxon>Actinomycetota</taxon>
        <taxon>Actinomycetes</taxon>
        <taxon>Propionibacteriales</taxon>
        <taxon>Propionibacteriaceae</taxon>
        <taxon>Acidipropionibacterium</taxon>
    </lineage>
</organism>
<dbReference type="SUPFAM" id="SSF53474">
    <property type="entry name" value="alpha/beta-Hydrolases"/>
    <property type="match status" value="1"/>
</dbReference>
<dbReference type="HOGENOM" id="CLU_031107_0_0_11"/>
<dbReference type="STRING" id="1171373.PACID_29210"/>
<dbReference type="GeneID" id="88086827"/>
<dbReference type="RefSeq" id="WP_015071583.1">
    <property type="nucleotide sequence ID" value="NC_019395.1"/>
</dbReference>
<protein>
    <recommendedName>
        <fullName evidence="4">Alpha/beta hydrolase</fullName>
    </recommendedName>
</protein>
<dbReference type="KEGG" id="pbo:PACID_29210"/>
<evidence type="ECO:0000313" key="3">
    <source>
        <dbReference type="Proteomes" id="UP000000214"/>
    </source>
</evidence>
<feature type="compositionally biased region" description="Acidic residues" evidence="1">
    <location>
        <begin position="654"/>
        <end position="663"/>
    </location>
</feature>
<sequence>MSEAPVLLFLHGVGTGDQEDAWQESLIEGLEALGYPGLDGVKVIAPKYPNTLNGVDDDLPLPDLTVALPTGEEAQLNRREFQRREAAIEALLGPTDQGRIRPPADAVVDAALTAPVFFQAANYLRDTRIRASVLTRILKEVPASGRLVLVGHSLGSVIAADLVRRLPRAVDVAGMVTIGSPLGNVQFHVDGLEKVLRQPPVNLGWWVNFWNGPDPVAAGRGISSVFPWMIDLRLPSRLDPHVHDATRYLSSPSVATAIGYALHGSLGRDLARIDQGVDDIPLNALESWVLMVLRYGHLIASKLSGGLQDRFREALRQVQAETVSQVRDRSREEGQPLPAAIASLMVDLSDPTSDAPEPRRPDSISREDAVVVLVSLATTNTIRPFEISVSPGILREAVEDLGIELGLSRRFGQDVVAAVDEARKELLDNGAAWVKWAALGVGAAAIVAATGGLALAAAPGVAGAAVLTSALATFGPGGMVGGLLTAGALVSAGGGGIAIGLTSPSIAAETVEAVVSSQLAAALLRDRQGLDQDPSTWMSLTGTRIELQREHTRLAACSDPSAPGLKELKRKLEAVDRALDCLVKKGLTPIGSPVPAAPEKPGGGFFDAFRAVDIDGDGIPDKPRARAKAEEAGSALKAAFGSFARRDKNKDATEGDEPDIEDE</sequence>
<feature type="compositionally biased region" description="Basic and acidic residues" evidence="1">
    <location>
        <begin position="644"/>
        <end position="653"/>
    </location>
</feature>
<dbReference type="Proteomes" id="UP000000214">
    <property type="component" value="Chromosome"/>
</dbReference>
<name>K7RW86_ACIA4</name>
<dbReference type="Gene3D" id="3.40.50.1820">
    <property type="entry name" value="alpha/beta hydrolase"/>
    <property type="match status" value="1"/>
</dbReference>
<feature type="region of interest" description="Disordered" evidence="1">
    <location>
        <begin position="643"/>
        <end position="663"/>
    </location>
</feature>
<evidence type="ECO:0008006" key="4">
    <source>
        <dbReference type="Google" id="ProtNLM"/>
    </source>
</evidence>
<evidence type="ECO:0000256" key="1">
    <source>
        <dbReference type="SAM" id="MobiDB-lite"/>
    </source>
</evidence>
<dbReference type="InterPro" id="IPR029058">
    <property type="entry name" value="AB_hydrolase_fold"/>
</dbReference>